<dbReference type="Pfam" id="PF14416">
    <property type="entry name" value="PMR5N"/>
    <property type="match status" value="1"/>
</dbReference>
<accession>A0A2P5BQX0</accession>
<organism evidence="3 4">
    <name type="scientific">Trema orientale</name>
    <name type="common">Charcoal tree</name>
    <name type="synonym">Celtis orientalis</name>
    <dbReference type="NCBI Taxonomy" id="63057"/>
    <lineage>
        <taxon>Eukaryota</taxon>
        <taxon>Viridiplantae</taxon>
        <taxon>Streptophyta</taxon>
        <taxon>Embryophyta</taxon>
        <taxon>Tracheophyta</taxon>
        <taxon>Spermatophyta</taxon>
        <taxon>Magnoliopsida</taxon>
        <taxon>eudicotyledons</taxon>
        <taxon>Gunneridae</taxon>
        <taxon>Pentapetalae</taxon>
        <taxon>rosids</taxon>
        <taxon>fabids</taxon>
        <taxon>Rosales</taxon>
        <taxon>Cannabaceae</taxon>
        <taxon>Trema</taxon>
    </lineage>
</organism>
<sequence>MDLRSSSRFSVSMVLVVFSYLIPLSSSGDLGSSKLRISMKKVMRSCNVYQGSWVFDDSYPLYDSEACPFIHKRFDCQKYGRPDNLYVKYRWKPKDQEEELSNRMSFYILKTWDYVQDGEITLKHIDRMDAFRKGLTTWANWVDSTEWNETGVTNCGSDTKPIIGSIYPCGLPRAMYVLKDVLNQLERPIHLLDRTTLSQLRKDI</sequence>
<keyword evidence="4" id="KW-1185">Reference proteome</keyword>
<keyword evidence="1" id="KW-0732">Signal</keyword>
<evidence type="ECO:0000313" key="3">
    <source>
        <dbReference type="EMBL" id="PON51187.1"/>
    </source>
</evidence>
<evidence type="ECO:0000313" key="4">
    <source>
        <dbReference type="Proteomes" id="UP000237000"/>
    </source>
</evidence>
<dbReference type="InterPro" id="IPR029962">
    <property type="entry name" value="TBL"/>
</dbReference>
<feature type="chain" id="PRO_5015106691" evidence="1">
    <location>
        <begin position="28"/>
        <end position="204"/>
    </location>
</feature>
<protein>
    <submittedName>
        <fullName evidence="3">Trichome birefringence-like family</fullName>
    </submittedName>
</protein>
<dbReference type="STRING" id="63057.A0A2P5BQX0"/>
<name>A0A2P5BQX0_TREOI</name>
<dbReference type="PANTHER" id="PTHR32285">
    <property type="entry name" value="PROTEIN TRICHOME BIREFRINGENCE-LIKE 9-RELATED"/>
    <property type="match status" value="1"/>
</dbReference>
<dbReference type="GO" id="GO:0016413">
    <property type="term" value="F:O-acetyltransferase activity"/>
    <property type="evidence" value="ECO:0007669"/>
    <property type="project" value="InterPro"/>
</dbReference>
<dbReference type="Proteomes" id="UP000237000">
    <property type="component" value="Unassembled WGS sequence"/>
</dbReference>
<proteinExistence type="predicted"/>
<dbReference type="AlphaFoldDB" id="A0A2P5BQX0"/>
<gene>
    <name evidence="3" type="ORF">TorRG33x02_312010</name>
</gene>
<feature type="signal peptide" evidence="1">
    <location>
        <begin position="1"/>
        <end position="27"/>
    </location>
</feature>
<dbReference type="InterPro" id="IPR025846">
    <property type="entry name" value="TBL_N"/>
</dbReference>
<reference evidence="4" key="1">
    <citation type="submission" date="2016-06" db="EMBL/GenBank/DDBJ databases">
        <title>Parallel loss of symbiosis genes in relatives of nitrogen-fixing non-legume Parasponia.</title>
        <authorList>
            <person name="Van Velzen R."/>
            <person name="Holmer R."/>
            <person name="Bu F."/>
            <person name="Rutten L."/>
            <person name="Van Zeijl A."/>
            <person name="Liu W."/>
            <person name="Santuari L."/>
            <person name="Cao Q."/>
            <person name="Sharma T."/>
            <person name="Shen D."/>
            <person name="Roswanjaya Y."/>
            <person name="Wardhani T."/>
            <person name="Kalhor M.S."/>
            <person name="Jansen J."/>
            <person name="Van den Hoogen J."/>
            <person name="Gungor B."/>
            <person name="Hartog M."/>
            <person name="Hontelez J."/>
            <person name="Verver J."/>
            <person name="Yang W.-C."/>
            <person name="Schijlen E."/>
            <person name="Repin R."/>
            <person name="Schilthuizen M."/>
            <person name="Schranz E."/>
            <person name="Heidstra R."/>
            <person name="Miyata K."/>
            <person name="Fedorova E."/>
            <person name="Kohlen W."/>
            <person name="Bisseling T."/>
            <person name="Smit S."/>
            <person name="Geurts R."/>
        </authorList>
    </citation>
    <scope>NUCLEOTIDE SEQUENCE [LARGE SCALE GENOMIC DNA]</scope>
    <source>
        <strain evidence="4">cv. RG33-2</strain>
    </source>
</reference>
<dbReference type="InParanoid" id="A0A2P5BQX0"/>
<comment type="caution">
    <text evidence="3">The sequence shown here is derived from an EMBL/GenBank/DDBJ whole genome shotgun (WGS) entry which is preliminary data.</text>
</comment>
<dbReference type="GO" id="GO:0005794">
    <property type="term" value="C:Golgi apparatus"/>
    <property type="evidence" value="ECO:0007669"/>
    <property type="project" value="TreeGrafter"/>
</dbReference>
<feature type="domain" description="Trichome birefringence-like N-terminal" evidence="2">
    <location>
        <begin position="45"/>
        <end position="95"/>
    </location>
</feature>
<dbReference type="EMBL" id="JXTC01000477">
    <property type="protein sequence ID" value="PON51187.1"/>
    <property type="molecule type" value="Genomic_DNA"/>
</dbReference>
<evidence type="ECO:0000256" key="1">
    <source>
        <dbReference type="SAM" id="SignalP"/>
    </source>
</evidence>
<dbReference type="OrthoDB" id="630188at2759"/>
<evidence type="ECO:0000259" key="2">
    <source>
        <dbReference type="Pfam" id="PF14416"/>
    </source>
</evidence>
<dbReference type="PANTHER" id="PTHR32285:SF36">
    <property type="entry name" value="PROTEIN TRICHOME BIREFRINGENCE-LIKE 38"/>
    <property type="match status" value="1"/>
</dbReference>